<evidence type="ECO:0000256" key="3">
    <source>
        <dbReference type="ARBA" id="ARBA00023274"/>
    </source>
</evidence>
<dbReference type="STRING" id="1798468.A2110_00575"/>
<dbReference type="PANTHER" id="PTHR43168">
    <property type="entry name" value="50S RIBOSOMAL PROTEIN L33, CHLOROPLASTIC"/>
    <property type="match status" value="1"/>
</dbReference>
<dbReference type="Gene3D" id="2.20.28.120">
    <property type="entry name" value="Ribosomal protein L33"/>
    <property type="match status" value="1"/>
</dbReference>
<dbReference type="Proteomes" id="UP000176273">
    <property type="component" value="Unassembled WGS sequence"/>
</dbReference>
<dbReference type="InterPro" id="IPR001705">
    <property type="entry name" value="Ribosomal_bL33"/>
</dbReference>
<comment type="similarity">
    <text evidence="1 5">Belongs to the bacterial ribosomal protein bL33 family.</text>
</comment>
<evidence type="ECO:0000313" key="7">
    <source>
        <dbReference type="Proteomes" id="UP000176273"/>
    </source>
</evidence>
<dbReference type="GO" id="GO:0006412">
    <property type="term" value="P:translation"/>
    <property type="evidence" value="ECO:0007669"/>
    <property type="project" value="UniProtKB-UniRule"/>
</dbReference>
<evidence type="ECO:0000256" key="4">
    <source>
        <dbReference type="ARBA" id="ARBA00035176"/>
    </source>
</evidence>
<dbReference type="InterPro" id="IPR011332">
    <property type="entry name" value="Ribosomal_zn-bd"/>
</dbReference>
<dbReference type="EMBL" id="MFKH01000006">
    <property type="protein sequence ID" value="OGG37624.1"/>
    <property type="molecule type" value="Genomic_DNA"/>
</dbReference>
<comment type="caution">
    <text evidence="6">The sequence shown here is derived from an EMBL/GenBank/DDBJ whole genome shotgun (WGS) entry which is preliminary data.</text>
</comment>
<keyword evidence="3 5" id="KW-0687">Ribonucleoprotein</keyword>
<keyword evidence="2 5" id="KW-0689">Ribosomal protein</keyword>
<dbReference type="GO" id="GO:1990904">
    <property type="term" value="C:ribonucleoprotein complex"/>
    <property type="evidence" value="ECO:0007669"/>
    <property type="project" value="UniProtKB-KW"/>
</dbReference>
<dbReference type="AlphaFoldDB" id="A0A1F6BL25"/>
<accession>A0A1F6BL25</accession>
<dbReference type="InterPro" id="IPR038584">
    <property type="entry name" value="Ribosomal_bL33_sf"/>
</dbReference>
<dbReference type="GO" id="GO:0003735">
    <property type="term" value="F:structural constituent of ribosome"/>
    <property type="evidence" value="ECO:0007669"/>
    <property type="project" value="InterPro"/>
</dbReference>
<protein>
    <recommendedName>
        <fullName evidence="4 5">Large ribosomal subunit protein bL33</fullName>
    </recommendedName>
</protein>
<sequence>MAKSKVKEQLTRLECSECKNRNYYTHKNKKSVERKLEYKKFCKFCRKQTLHKEGKK</sequence>
<dbReference type="SUPFAM" id="SSF57829">
    <property type="entry name" value="Zn-binding ribosomal proteins"/>
    <property type="match status" value="1"/>
</dbReference>
<dbReference type="PANTHER" id="PTHR43168:SF2">
    <property type="entry name" value="LARGE RIBOSOMAL SUBUNIT PROTEIN BL33C"/>
    <property type="match status" value="1"/>
</dbReference>
<name>A0A1F6BL25_9BACT</name>
<organism evidence="6 7">
    <name type="scientific">Candidatus Jorgensenbacteria bacterium GWA1_54_12</name>
    <dbReference type="NCBI Taxonomy" id="1798468"/>
    <lineage>
        <taxon>Bacteria</taxon>
        <taxon>Candidatus Joergenseniibacteriota</taxon>
    </lineage>
</organism>
<dbReference type="GO" id="GO:0005737">
    <property type="term" value="C:cytoplasm"/>
    <property type="evidence" value="ECO:0007669"/>
    <property type="project" value="UniProtKB-ARBA"/>
</dbReference>
<dbReference type="HAMAP" id="MF_00294">
    <property type="entry name" value="Ribosomal_bL33"/>
    <property type="match status" value="1"/>
</dbReference>
<evidence type="ECO:0000256" key="1">
    <source>
        <dbReference type="ARBA" id="ARBA00007596"/>
    </source>
</evidence>
<dbReference type="Pfam" id="PF00471">
    <property type="entry name" value="Ribosomal_L33"/>
    <property type="match status" value="1"/>
</dbReference>
<dbReference type="NCBIfam" id="TIGR01023">
    <property type="entry name" value="rpmG_bact"/>
    <property type="match status" value="1"/>
</dbReference>
<dbReference type="GO" id="GO:0005840">
    <property type="term" value="C:ribosome"/>
    <property type="evidence" value="ECO:0007669"/>
    <property type="project" value="UniProtKB-KW"/>
</dbReference>
<dbReference type="NCBIfam" id="NF001764">
    <property type="entry name" value="PRK00504.1"/>
    <property type="match status" value="1"/>
</dbReference>
<evidence type="ECO:0000313" key="6">
    <source>
        <dbReference type="EMBL" id="OGG37624.1"/>
    </source>
</evidence>
<dbReference type="NCBIfam" id="NF001860">
    <property type="entry name" value="PRK00595.1"/>
    <property type="match status" value="1"/>
</dbReference>
<proteinExistence type="inferred from homology"/>
<reference evidence="6 7" key="1">
    <citation type="journal article" date="2016" name="Nat. Commun.">
        <title>Thousands of microbial genomes shed light on interconnected biogeochemical processes in an aquifer system.</title>
        <authorList>
            <person name="Anantharaman K."/>
            <person name="Brown C.T."/>
            <person name="Hug L.A."/>
            <person name="Sharon I."/>
            <person name="Castelle C.J."/>
            <person name="Probst A.J."/>
            <person name="Thomas B.C."/>
            <person name="Singh A."/>
            <person name="Wilkins M.J."/>
            <person name="Karaoz U."/>
            <person name="Brodie E.L."/>
            <person name="Williams K.H."/>
            <person name="Hubbard S.S."/>
            <person name="Banfield J.F."/>
        </authorList>
    </citation>
    <scope>NUCLEOTIDE SEQUENCE [LARGE SCALE GENOMIC DNA]</scope>
</reference>
<evidence type="ECO:0000256" key="2">
    <source>
        <dbReference type="ARBA" id="ARBA00022980"/>
    </source>
</evidence>
<evidence type="ECO:0000256" key="5">
    <source>
        <dbReference type="HAMAP-Rule" id="MF_00294"/>
    </source>
</evidence>
<gene>
    <name evidence="5" type="primary">rpmG</name>
    <name evidence="6" type="ORF">A2110_00575</name>
</gene>